<proteinExistence type="predicted"/>
<dbReference type="Proteomes" id="UP000709295">
    <property type="component" value="Unassembled WGS sequence"/>
</dbReference>
<evidence type="ECO:0000313" key="3">
    <source>
        <dbReference type="Proteomes" id="UP000709295"/>
    </source>
</evidence>
<organism evidence="2 3">
    <name type="scientific">Phytophthora aleatoria</name>
    <dbReference type="NCBI Taxonomy" id="2496075"/>
    <lineage>
        <taxon>Eukaryota</taxon>
        <taxon>Sar</taxon>
        <taxon>Stramenopiles</taxon>
        <taxon>Oomycota</taxon>
        <taxon>Peronosporomycetes</taxon>
        <taxon>Peronosporales</taxon>
        <taxon>Peronosporaceae</taxon>
        <taxon>Phytophthora</taxon>
    </lineage>
</organism>
<reference evidence="2" key="1">
    <citation type="submission" date="2021-01" db="EMBL/GenBank/DDBJ databases">
        <title>Phytophthora aleatoria, a newly-described species from Pinus radiata is distinct from Phytophthora cactorum isolates based on comparative genomics.</title>
        <authorList>
            <person name="Mcdougal R."/>
            <person name="Panda P."/>
            <person name="Williams N."/>
            <person name="Studholme D.J."/>
        </authorList>
    </citation>
    <scope>NUCLEOTIDE SEQUENCE</scope>
    <source>
        <strain evidence="2">NZFS 4037</strain>
    </source>
</reference>
<protein>
    <recommendedName>
        <fullName evidence="4">Tyr recombinase domain-containing protein</fullName>
    </recommendedName>
</protein>
<accession>A0A8J5ID56</accession>
<feature type="region of interest" description="Disordered" evidence="1">
    <location>
        <begin position="126"/>
        <end position="151"/>
    </location>
</feature>
<name>A0A8J5ID56_9STRA</name>
<evidence type="ECO:0000256" key="1">
    <source>
        <dbReference type="SAM" id="MobiDB-lite"/>
    </source>
</evidence>
<comment type="caution">
    <text evidence="2">The sequence shown here is derived from an EMBL/GenBank/DDBJ whole genome shotgun (WGS) entry which is preliminary data.</text>
</comment>
<sequence>MEMSQIISGQLYLCKLPYEESGRAPICPVFAALLLLRNAEHLKLPADSPICATSQHQVLSTETMTKTLRRAAERCSIPANKISTHSLRTGVDAGTIRMHGGLASDAYQAYIREAPAATLHLAKRMSQFTSPTSRRHQPDRLSGATRAHTLV</sequence>
<dbReference type="AlphaFoldDB" id="A0A8J5ID56"/>
<gene>
    <name evidence="2" type="ORF">JG688_00016013</name>
</gene>
<keyword evidence="3" id="KW-1185">Reference proteome</keyword>
<dbReference type="EMBL" id="JAENGY010001869">
    <property type="protein sequence ID" value="KAG6946490.1"/>
    <property type="molecule type" value="Genomic_DNA"/>
</dbReference>
<evidence type="ECO:0000313" key="2">
    <source>
        <dbReference type="EMBL" id="KAG6946490.1"/>
    </source>
</evidence>
<evidence type="ECO:0008006" key="4">
    <source>
        <dbReference type="Google" id="ProtNLM"/>
    </source>
</evidence>